<reference evidence="3 4" key="1">
    <citation type="journal article" date="2019" name="Int. J. Syst. Evol. Microbiol.">
        <title>Streptomyces cadmiisoli sp. nov., a novel actinomycete isolated from cadmium-contaminated soil.</title>
        <authorList>
            <person name="Li K."/>
            <person name="Tang X."/>
            <person name="Zhao J."/>
            <person name="Guo Y."/>
            <person name="Tang Y."/>
            <person name="Gao J."/>
        </authorList>
    </citation>
    <scope>NUCLEOTIDE SEQUENCE [LARGE SCALE GENOMIC DNA]</scope>
    <source>
        <strain evidence="3 4">ZFG47</strain>
    </source>
</reference>
<dbReference type="InterPro" id="IPR005031">
    <property type="entry name" value="COQ10_START"/>
</dbReference>
<dbReference type="KEGG" id="scad:DN051_09765"/>
<organism evidence="3 4">
    <name type="scientific">Streptomyces cadmiisoli</name>
    <dbReference type="NCBI Taxonomy" id="2184053"/>
    <lineage>
        <taxon>Bacteria</taxon>
        <taxon>Bacillati</taxon>
        <taxon>Actinomycetota</taxon>
        <taxon>Actinomycetes</taxon>
        <taxon>Kitasatosporales</taxon>
        <taxon>Streptomycetaceae</taxon>
        <taxon>Streptomyces</taxon>
        <taxon>Streptomyces aurantiacus group</taxon>
    </lineage>
</organism>
<sequence length="172" mass="19444">MNTVEEKIEVAVPVRTAYNQWTQFKSFPRFMSVVQRVDQVRPAVTVWVIGLGPVRREFQTEIVEQKPDTCLIWRSLERRPSHRGEVWFRPSAAGGTEVTVRIQVEPRRARTPLTGASRAAGRVVRHELGHFKQFIEGLGEEGGGWRGTIRNGRVLPAEPAPPRSRVASWPVG</sequence>
<gene>
    <name evidence="3" type="ORF">DN051_09765</name>
</gene>
<evidence type="ECO:0000259" key="2">
    <source>
        <dbReference type="Pfam" id="PF03364"/>
    </source>
</evidence>
<dbReference type="PANTHER" id="PTHR33824:SF7">
    <property type="entry name" value="POLYKETIDE CYCLASE_DEHYDRASE AND LIPID TRANSPORT SUPERFAMILY PROTEIN"/>
    <property type="match status" value="1"/>
</dbReference>
<dbReference type="PANTHER" id="PTHR33824">
    <property type="entry name" value="POLYKETIDE CYCLASE/DEHYDRASE AND LIPID TRANSPORT SUPERFAMILY PROTEIN"/>
    <property type="match status" value="1"/>
</dbReference>
<dbReference type="EMBL" id="CP030073">
    <property type="protein sequence ID" value="AWW36882.1"/>
    <property type="molecule type" value="Genomic_DNA"/>
</dbReference>
<dbReference type="InterPro" id="IPR047137">
    <property type="entry name" value="ORF3"/>
</dbReference>
<dbReference type="CDD" id="cd07817">
    <property type="entry name" value="SRPBCC_8"/>
    <property type="match status" value="1"/>
</dbReference>
<keyword evidence="4" id="KW-1185">Reference proteome</keyword>
<dbReference type="InterPro" id="IPR023393">
    <property type="entry name" value="START-like_dom_sf"/>
</dbReference>
<accession>A0A2Z4IVJ6</accession>
<evidence type="ECO:0000313" key="4">
    <source>
        <dbReference type="Proteomes" id="UP000249616"/>
    </source>
</evidence>
<feature type="region of interest" description="Disordered" evidence="1">
    <location>
        <begin position="150"/>
        <end position="172"/>
    </location>
</feature>
<dbReference type="RefSeq" id="WP_053761147.1">
    <property type="nucleotide sequence ID" value="NZ_CBDRHE010000019.1"/>
</dbReference>
<proteinExistence type="predicted"/>
<evidence type="ECO:0000256" key="1">
    <source>
        <dbReference type="SAM" id="MobiDB-lite"/>
    </source>
</evidence>
<protein>
    <submittedName>
        <fullName evidence="3">Cyclase</fullName>
    </submittedName>
</protein>
<dbReference type="Pfam" id="PF03364">
    <property type="entry name" value="Polyketide_cyc"/>
    <property type="match status" value="1"/>
</dbReference>
<feature type="domain" description="Coenzyme Q-binding protein COQ10 START" evidence="2">
    <location>
        <begin position="10"/>
        <end position="130"/>
    </location>
</feature>
<dbReference type="SUPFAM" id="SSF55961">
    <property type="entry name" value="Bet v1-like"/>
    <property type="match status" value="1"/>
</dbReference>
<dbReference type="Gene3D" id="3.30.530.20">
    <property type="match status" value="1"/>
</dbReference>
<name>A0A2Z4IVJ6_9ACTN</name>
<evidence type="ECO:0000313" key="3">
    <source>
        <dbReference type="EMBL" id="AWW36882.1"/>
    </source>
</evidence>
<dbReference type="Proteomes" id="UP000249616">
    <property type="component" value="Chromosome"/>
</dbReference>
<dbReference type="AlphaFoldDB" id="A0A2Z4IVJ6"/>